<evidence type="ECO:0000259" key="5">
    <source>
        <dbReference type="Pfam" id="PF14331"/>
    </source>
</evidence>
<dbReference type="InterPro" id="IPR017731">
    <property type="entry name" value="TssM1-like"/>
</dbReference>
<evidence type="ECO:0008006" key="9">
    <source>
        <dbReference type="Google" id="ProtNLM"/>
    </source>
</evidence>
<dbReference type="EMBL" id="LPZR01000083">
    <property type="protein sequence ID" value="KYO54613.1"/>
    <property type="molecule type" value="Genomic_DNA"/>
</dbReference>
<feature type="domain" description="Type VI secretion system component TssM1 N-terminal" evidence="5">
    <location>
        <begin position="207"/>
        <end position="480"/>
    </location>
</feature>
<evidence type="ECO:0000256" key="2">
    <source>
        <dbReference type="SAM" id="Phobius"/>
    </source>
</evidence>
<dbReference type="Pfam" id="PF21070">
    <property type="entry name" value="IcmF_helical"/>
    <property type="match status" value="1"/>
</dbReference>
<dbReference type="InterPro" id="IPR025743">
    <property type="entry name" value="TssM1_N"/>
</dbReference>
<dbReference type="OrthoDB" id="9758229at2"/>
<gene>
    <name evidence="7" type="ORF">AUP44_24920</name>
</gene>
<dbReference type="NCBIfam" id="TIGR03348">
    <property type="entry name" value="VI_IcmF"/>
    <property type="match status" value="1"/>
</dbReference>
<keyword evidence="2" id="KW-0812">Transmembrane</keyword>
<comment type="caution">
    <text evidence="7">The sequence shown here is derived from an EMBL/GenBank/DDBJ whole genome shotgun (WGS) entry which is preliminary data.</text>
</comment>
<feature type="transmembrane region" description="Helical" evidence="2">
    <location>
        <begin position="48"/>
        <end position="67"/>
    </location>
</feature>
<evidence type="ECO:0000256" key="1">
    <source>
        <dbReference type="SAM" id="MobiDB-lite"/>
    </source>
</evidence>
<evidence type="ECO:0000313" key="8">
    <source>
        <dbReference type="Proteomes" id="UP000075787"/>
    </source>
</evidence>
<dbReference type="Pfam" id="PF06744">
    <property type="entry name" value="IcmF_C"/>
    <property type="match status" value="1"/>
</dbReference>
<proteinExistence type="predicted"/>
<dbReference type="InterPro" id="IPR048677">
    <property type="entry name" value="TssM1_hel"/>
</dbReference>
<sequence length="1244" mass="134255">MSRVIEVLASKWFLSFLGVALLGVLVWIGGPLVAIGDSRPFEPVLTRALIAGGLFLIWAVAFVWSVIAARRRNAAMIEAMTSAEGPTPEDEEVDRLRERMVQALETLKRSRLGRGRQWLYQLPWYLMIGPPGAGKTTALINSGLDFPLAEDQAERRMRGIGGTRDCDWWFTDQAVLIDTAGRYTTQDSDGGMSAEGAGAGAGTGAGSRDRAGWQGFLDLLKKHRPRQPVNGVLVCISLAEVALASAAERDAHARALRRRLRELTEQLDVRVPVYVLVTKADLLAGFTAFFDDLDAAGRAQVWGMTFPFDDEVESEGESGSRSAGDTGRSAGAVAHFDAEFDRLIDRLNARVIDRMHAEPDGERRALIHGFPAQMASVRAPLGDFLRQVFQPTRLAERPLLRGVYLTSGTQEGTPFDRLTGAMARSFGLDRTTQPPMTGRGRAFFLADLLNRVVFAEAGVVATDPAVARRRRLIRHAGFATAAVLAIACIAAWTVSYLGNSRLIGEAEAGIEDYREAVTPFAETAVADDDLAELSPVLDRLRDVPTGAAETEAGLPAPIDRGFGLDQAPTLSQGTVSAYHRALNRLFLPRLLVRLENQLRAAASPSDVSYTALKVYLMLGAQGPIEPEVIGAWMALDWQNRWPGEENAPLRTALQAHLAALLDRPIASVPLDGALVEQVRTLLASQPLAERVYARLVESPAATALPAWTPVDHAGPQAARVLVRRSGKRLSEGIPGIYTYDGFHNTFLPALEAEVRATAEEGWVLSEKTRALTDDEVAKLARDTLQLYYDDYVGIWNGLIADIDLATFQSDTHAVESLNVLSSPRSPMVTLLKAVADETRLATPREDATAGGGDTGQAGNGRPSGSERAGDAVGLEAESRMQRQFGFSGRIASLLLRDAASDALAGGRGGGAQELPGAYVEERFKELDGFVTAGPGGQAPVDAIVDDLGQLYRAMSRGRMAVDGPGGGAAAEAELAGLAQQLSLDAGRAPDVMRGWAETIAERASTRTIGDTRARLNEAWALDGRDLCRTALAGRYPFDRGSRQDVKLDDFARIFAGGGILDGFFRKELAPYVETGGRRWSWRKINNADLGIPNAVLADFREAARIRDAFFPGGGTVPDIGFDLVPVSLTPSAARVVVEVNGQTAAYDHGPVRPIPLRWPGNGPQQVRVTFIGTDGTPAGGTSQSGPWALFRLIDRSEVRQIASDRFEVTFRAGQNAARFEVRAGSVLNPFSLDDLRSFSCPRRF</sequence>
<dbReference type="Pfam" id="PF06761">
    <property type="entry name" value="IcmF-related"/>
    <property type="match status" value="1"/>
</dbReference>
<feature type="domain" description="Type VI secretion system component TssM1 helical" evidence="6">
    <location>
        <begin position="1013"/>
        <end position="1113"/>
    </location>
</feature>
<dbReference type="PANTHER" id="PTHR36153:SF1">
    <property type="entry name" value="TYPE VI SECRETION SYSTEM COMPONENT TSSM1"/>
    <property type="match status" value="1"/>
</dbReference>
<feature type="compositionally biased region" description="Low complexity" evidence="1">
    <location>
        <begin position="187"/>
        <end position="196"/>
    </location>
</feature>
<dbReference type="RefSeq" id="WP_062762921.1">
    <property type="nucleotide sequence ID" value="NZ_CP121042.1"/>
</dbReference>
<dbReference type="GeneID" id="97238905"/>
<feature type="transmembrane region" description="Helical" evidence="2">
    <location>
        <begin position="12"/>
        <end position="36"/>
    </location>
</feature>
<evidence type="ECO:0000259" key="4">
    <source>
        <dbReference type="Pfam" id="PF06761"/>
    </source>
</evidence>
<evidence type="ECO:0000313" key="7">
    <source>
        <dbReference type="EMBL" id="KYO54613.1"/>
    </source>
</evidence>
<dbReference type="SUPFAM" id="SSF52540">
    <property type="entry name" value="P-loop containing nucleoside triphosphate hydrolases"/>
    <property type="match status" value="1"/>
</dbReference>
<feature type="domain" description="Type VI secretion system IcmF C-terminal" evidence="3">
    <location>
        <begin position="1121"/>
        <end position="1225"/>
    </location>
</feature>
<dbReference type="InterPro" id="IPR053156">
    <property type="entry name" value="T6SS_TssM-like"/>
</dbReference>
<dbReference type="InterPro" id="IPR027417">
    <property type="entry name" value="P-loop_NTPase"/>
</dbReference>
<dbReference type="PANTHER" id="PTHR36153">
    <property type="entry name" value="INNER MEMBRANE PROTEIN-RELATED"/>
    <property type="match status" value="1"/>
</dbReference>
<dbReference type="InterPro" id="IPR009612">
    <property type="entry name" value="IcmF-rel"/>
</dbReference>
<keyword evidence="2" id="KW-1133">Transmembrane helix</keyword>
<reference evidence="7 8" key="1">
    <citation type="submission" date="2015-12" db="EMBL/GenBank/DDBJ databases">
        <title>Genome sequence of Tistrella mobilis MCCC 1A02139.</title>
        <authorList>
            <person name="Lu L."/>
            <person name="Lai Q."/>
            <person name="Shao Z."/>
            <person name="Qian P."/>
        </authorList>
    </citation>
    <scope>NUCLEOTIDE SEQUENCE [LARGE SCALE GENOMIC DNA]</scope>
    <source>
        <strain evidence="7 8">MCCC 1A02139</strain>
    </source>
</reference>
<feature type="region of interest" description="Disordered" evidence="1">
    <location>
        <begin position="186"/>
        <end position="208"/>
    </location>
</feature>
<evidence type="ECO:0000259" key="6">
    <source>
        <dbReference type="Pfam" id="PF21070"/>
    </source>
</evidence>
<feature type="domain" description="IcmF-related" evidence="4">
    <location>
        <begin position="535"/>
        <end position="839"/>
    </location>
</feature>
<organism evidence="7 8">
    <name type="scientific">Tistrella mobilis</name>
    <dbReference type="NCBI Taxonomy" id="171437"/>
    <lineage>
        <taxon>Bacteria</taxon>
        <taxon>Pseudomonadati</taxon>
        <taxon>Pseudomonadota</taxon>
        <taxon>Alphaproteobacteria</taxon>
        <taxon>Geminicoccales</taxon>
        <taxon>Geminicoccaceae</taxon>
        <taxon>Tistrella</taxon>
    </lineage>
</organism>
<evidence type="ECO:0000259" key="3">
    <source>
        <dbReference type="Pfam" id="PF06744"/>
    </source>
</evidence>
<dbReference type="Proteomes" id="UP000075787">
    <property type="component" value="Unassembled WGS sequence"/>
</dbReference>
<dbReference type="InterPro" id="IPR010623">
    <property type="entry name" value="IcmF_C"/>
</dbReference>
<feature type="compositionally biased region" description="Gly residues" evidence="1">
    <location>
        <begin position="849"/>
        <end position="858"/>
    </location>
</feature>
<protein>
    <recommendedName>
        <fullName evidence="9">Type VI secretion system membrane subunit TssM</fullName>
    </recommendedName>
</protein>
<feature type="region of interest" description="Disordered" evidence="1">
    <location>
        <begin position="839"/>
        <end position="870"/>
    </location>
</feature>
<accession>A0A162LEJ1</accession>
<feature type="transmembrane region" description="Helical" evidence="2">
    <location>
        <begin position="478"/>
        <end position="498"/>
    </location>
</feature>
<dbReference type="Pfam" id="PF14331">
    <property type="entry name" value="IcmF-related_N"/>
    <property type="match status" value="1"/>
</dbReference>
<dbReference type="AlphaFoldDB" id="A0A162LEJ1"/>
<name>A0A162LEJ1_9PROT</name>
<keyword evidence="2" id="KW-0472">Membrane</keyword>